<dbReference type="InterPro" id="IPR036594">
    <property type="entry name" value="Meth_synthase_dom"/>
</dbReference>
<dbReference type="PROSITE" id="PS51332">
    <property type="entry name" value="B12_BINDING"/>
    <property type="match status" value="1"/>
</dbReference>
<reference evidence="2 3" key="1">
    <citation type="submission" date="2020-07" db="EMBL/GenBank/DDBJ databases">
        <title>Thermogemmata thermophila gen. nov., sp. nov., a novel moderate thermophilic planctomycete from a Kamchatka hot spring.</title>
        <authorList>
            <person name="Elcheninov A.G."/>
            <person name="Podosokorskaya O.A."/>
            <person name="Kovaleva O.L."/>
            <person name="Novikov A."/>
            <person name="Bonch-Osmolovskaya E.A."/>
            <person name="Toshchakov S.V."/>
            <person name="Kublanov I.V."/>
        </authorList>
    </citation>
    <scope>NUCLEOTIDE SEQUENCE [LARGE SCALE GENOMIC DNA]</scope>
    <source>
        <strain evidence="2 3">2918</strain>
    </source>
</reference>
<dbReference type="InterPro" id="IPR010093">
    <property type="entry name" value="SinI_DNA-bd"/>
</dbReference>
<evidence type="ECO:0000313" key="3">
    <source>
        <dbReference type="Proteomes" id="UP000542342"/>
    </source>
</evidence>
<dbReference type="NCBIfam" id="TIGR01764">
    <property type="entry name" value="excise"/>
    <property type="match status" value="1"/>
</dbReference>
<dbReference type="SUPFAM" id="SSF46955">
    <property type="entry name" value="Putative DNA-binding domain"/>
    <property type="match status" value="1"/>
</dbReference>
<dbReference type="RefSeq" id="WP_194537004.1">
    <property type="nucleotide sequence ID" value="NZ_JACEFB010000002.1"/>
</dbReference>
<dbReference type="Pfam" id="PF02607">
    <property type="entry name" value="B12-binding_2"/>
    <property type="match status" value="1"/>
</dbReference>
<dbReference type="Pfam" id="PF12728">
    <property type="entry name" value="HTH_17"/>
    <property type="match status" value="1"/>
</dbReference>
<dbReference type="GO" id="GO:0046872">
    <property type="term" value="F:metal ion binding"/>
    <property type="evidence" value="ECO:0007669"/>
    <property type="project" value="InterPro"/>
</dbReference>
<dbReference type="AlphaFoldDB" id="A0A7V8VCM9"/>
<dbReference type="InterPro" id="IPR041657">
    <property type="entry name" value="HTH_17"/>
</dbReference>
<feature type="domain" description="B12-binding" evidence="1">
    <location>
        <begin position="183"/>
        <end position="310"/>
    </location>
</feature>
<dbReference type="InterPro" id="IPR003759">
    <property type="entry name" value="Cbl-bd_cap"/>
</dbReference>
<gene>
    <name evidence="2" type="ORF">H0921_05365</name>
</gene>
<dbReference type="Proteomes" id="UP000542342">
    <property type="component" value="Unassembled WGS sequence"/>
</dbReference>
<dbReference type="InterPro" id="IPR036724">
    <property type="entry name" value="Cobalamin-bd_sf"/>
</dbReference>
<proteinExistence type="predicted"/>
<evidence type="ECO:0000259" key="1">
    <source>
        <dbReference type="PROSITE" id="PS51332"/>
    </source>
</evidence>
<sequence length="320" mass="35302">MNRPDKVEADKPGAGVDLLPERYVSTQQVAEALGVSVTTIKRWVDQGILPAQRTVGGHRKLPLGEILRLVRQGVLPQPNLSVLLGTTVETCSSDTQLLARQIRQAALRQDGALLRTLIRGAYTQGLSMAQLADEVIVPLMHAVGHGWESGTLDVMQEHRITQEVAAVLYELRELLRPPSDRYRPRAIGGAPEHDHYLLPTLLAQLTLFDCGWNAINLGPHTPVSAFQAAVEELRPRLVWLSATHLVDAESFLAEFNPQARAWQRQGIVIVVGGQALTQDIRNRLVYTSYGDGFQQLAALVQSLEPHPGLPRRGRPPQDRP</sequence>
<dbReference type="Gene3D" id="3.40.50.280">
    <property type="entry name" value="Cobalamin-binding domain"/>
    <property type="match status" value="1"/>
</dbReference>
<dbReference type="GO" id="GO:0031419">
    <property type="term" value="F:cobalamin binding"/>
    <property type="evidence" value="ECO:0007669"/>
    <property type="project" value="InterPro"/>
</dbReference>
<dbReference type="InterPro" id="IPR009061">
    <property type="entry name" value="DNA-bd_dom_put_sf"/>
</dbReference>
<name>A0A7V8VCM9_9BACT</name>
<dbReference type="Gene3D" id="1.10.1240.10">
    <property type="entry name" value="Methionine synthase domain"/>
    <property type="match status" value="1"/>
</dbReference>
<keyword evidence="3" id="KW-1185">Reference proteome</keyword>
<accession>A0A7V8VCM9</accession>
<protein>
    <submittedName>
        <fullName evidence="2">Helix-turn-helix domain-containing protein</fullName>
    </submittedName>
</protein>
<dbReference type="EMBL" id="JACEFB010000002">
    <property type="protein sequence ID" value="MBA2225590.1"/>
    <property type="molecule type" value="Genomic_DNA"/>
</dbReference>
<dbReference type="CDD" id="cd04762">
    <property type="entry name" value="HTH_MerR-trunc"/>
    <property type="match status" value="1"/>
</dbReference>
<dbReference type="InterPro" id="IPR006158">
    <property type="entry name" value="Cobalamin-bd"/>
</dbReference>
<evidence type="ECO:0000313" key="2">
    <source>
        <dbReference type="EMBL" id="MBA2225590.1"/>
    </source>
</evidence>
<dbReference type="SUPFAM" id="SSF52242">
    <property type="entry name" value="Cobalamin (vitamin B12)-binding domain"/>
    <property type="match status" value="1"/>
</dbReference>
<dbReference type="GO" id="GO:0003677">
    <property type="term" value="F:DNA binding"/>
    <property type="evidence" value="ECO:0007669"/>
    <property type="project" value="InterPro"/>
</dbReference>
<comment type="caution">
    <text evidence="2">The sequence shown here is derived from an EMBL/GenBank/DDBJ whole genome shotgun (WGS) entry which is preliminary data.</text>
</comment>
<dbReference type="CDD" id="cd02065">
    <property type="entry name" value="B12-binding_like"/>
    <property type="match status" value="1"/>
</dbReference>
<organism evidence="2 3">
    <name type="scientific">Thermogemmata fonticola</name>
    <dbReference type="NCBI Taxonomy" id="2755323"/>
    <lineage>
        <taxon>Bacteria</taxon>
        <taxon>Pseudomonadati</taxon>
        <taxon>Planctomycetota</taxon>
        <taxon>Planctomycetia</taxon>
        <taxon>Gemmatales</taxon>
        <taxon>Gemmataceae</taxon>
        <taxon>Thermogemmata</taxon>
    </lineage>
</organism>
<dbReference type="Gene3D" id="1.10.1660.10">
    <property type="match status" value="1"/>
</dbReference>